<feature type="non-terminal residue" evidence="1">
    <location>
        <position position="1"/>
    </location>
</feature>
<organism evidence="1">
    <name type="scientific">marine metagenome</name>
    <dbReference type="NCBI Taxonomy" id="408172"/>
    <lineage>
        <taxon>unclassified sequences</taxon>
        <taxon>metagenomes</taxon>
        <taxon>ecological metagenomes</taxon>
    </lineage>
</organism>
<gene>
    <name evidence="1" type="ORF">METZ01_LOCUS466170</name>
</gene>
<evidence type="ECO:0000313" key="1">
    <source>
        <dbReference type="EMBL" id="SVE13316.1"/>
    </source>
</evidence>
<sequence length="204" mass="23903">SSFRIWPDILAEKLEMECINFAEPGAGNEHIFSTLLDAMVDTSKKEIGLVFAMWSEFPRLDFESVNGWVKTRPRKWQKENKPNNLNWEFSRYLKELGIGMKDAPFSKSLRYFFSLQNICENMRIPYLQMQGILPCVRPKWLLESSFIDKIDENTFIGWPMVPELRGYCLSNMLLKEHVMSDLHPNEEGHKYIAELVYGRINNEG</sequence>
<reference evidence="1" key="1">
    <citation type="submission" date="2018-05" db="EMBL/GenBank/DDBJ databases">
        <authorList>
            <person name="Lanie J.A."/>
            <person name="Ng W.-L."/>
            <person name="Kazmierczak K.M."/>
            <person name="Andrzejewski T.M."/>
            <person name="Davidsen T.M."/>
            <person name="Wayne K.J."/>
            <person name="Tettelin H."/>
            <person name="Glass J.I."/>
            <person name="Rusch D."/>
            <person name="Podicherti R."/>
            <person name="Tsui H.-C.T."/>
            <person name="Winkler M.E."/>
        </authorList>
    </citation>
    <scope>NUCLEOTIDE SEQUENCE</scope>
</reference>
<accession>A0A383AZH3</accession>
<dbReference type="EMBL" id="UINC01196349">
    <property type="protein sequence ID" value="SVE13316.1"/>
    <property type="molecule type" value="Genomic_DNA"/>
</dbReference>
<dbReference type="SUPFAM" id="SSF52266">
    <property type="entry name" value="SGNH hydrolase"/>
    <property type="match status" value="1"/>
</dbReference>
<dbReference type="AlphaFoldDB" id="A0A383AZH3"/>
<name>A0A383AZH3_9ZZZZ</name>
<proteinExistence type="predicted"/>
<evidence type="ECO:0008006" key="2">
    <source>
        <dbReference type="Google" id="ProtNLM"/>
    </source>
</evidence>
<protein>
    <recommendedName>
        <fullName evidence="2">SGNH hydrolase-type esterase domain-containing protein</fullName>
    </recommendedName>
</protein>